<feature type="domain" description="Complex 1 LYR protein" evidence="7">
    <location>
        <begin position="1102"/>
        <end position="1161"/>
    </location>
</feature>
<dbReference type="OrthoDB" id="10259622at2759"/>
<comment type="subcellular location">
    <subcellularLocation>
        <location evidence="1">Mitochondrion matrix</location>
    </subcellularLocation>
</comment>
<feature type="transmembrane region" description="Helical" evidence="6">
    <location>
        <begin position="657"/>
        <end position="679"/>
    </location>
</feature>
<sequence length="1173" mass="128278">MTFFDIPTADGPQPDPRPSSPEDETQMPGWDEWEDEEAVTPIQDDEQLLPDEPATSGTKHASRKPSTKLNIASRYSVHRPKRLKSRGRQKAQNAKAGIRLITDISGIHRPVHHSRKSPNASKPKFVDLAALRALEGSPNSASTGNWNWLKRKKSAASPNHLAPQATSEQALSPADRPIMIGISMNPEALEGREISSTTSVIESAVEFPSIADATARPTVTTTTPEITPLTPSQLKSVWSPDTPSTATTLSPRAVSSIYSQMTGASTDPSRFASPTPVPPVPEVPASYRRKSQHLISIASVDDLDTGTPCTLFEEDGTLSPARAHRLHQAALNSGAAVGSSLRIADGRRSKGWWDEHLASPTPTVTTPGLFPRSPALTQPEPVPQVPQLAPMRPVSPLSELTPSPLLAQEDNPGADTGDSVDEWWREVDVKKQPSVVDAQRCPTPQSVHILRAGSTPILLTPSPRRTPSPHTVTSRSASPRLPLGSATMASSSQSPLRRPETTADKVAVLRQESGTPTEEPPPYSPPHARTQVPVRYRPVYPPDHPLYSRFPPSPGPVSPGVVRTMTAQGAVSMTEIPLTPAPHATSFNDRPAGTYVPQEHSIPADGPQYRVERERRRHEKEDIMARKVGGLWRGRCCIPASGCYGRPGREGRKKRRICLGVLGSVIAMIILGIVLGVTLSKKRAPPPQVESIFLNLTGFPPMPTGVLTVVGPDNSRSFDGCTQPSTLWSCELPKELQDSVAPYNANQPTVVMQIQFDNNPELQWNVPNGSPPVPTETQSAGSGSSTRRHVKRFAPGIYPSPDPPSFEEMWFLGNTTDGIVSDDKAGEPTPFYISLLASKDQSVGANMIEKRAGNLVGRQLGLELPAPDRKDDGTGAPARMLPEVRQQPVRLYDRGLPTEHYGFYTYFRRTIYVRSLTTLNQTGGIDDVPLDKEGGSRETEANFLVTWSETRFLMQIWTNSEATKGLLSKGDKPGIEDTTDLTRPGTMPYPVTMKLDTHGGDPAAKFVWALPIDERQQLDTLNPKFLSNEINKGGSLINPRSSKNRSFGGFDGGSGGCQCEWLNYNKCRQRHPPLSNPGQPVNKHKKFSLLKLSEMGYSGLQREVLSLYRQCLRACRAKPADARPGFKAFARSSFEQNLGLSKRDFGLIEYQLRKGKRQLEMYSRPEIRKIGVQ</sequence>
<dbReference type="GO" id="GO:0034553">
    <property type="term" value="P:mitochondrial respiratory chain complex II assembly"/>
    <property type="evidence" value="ECO:0007669"/>
    <property type="project" value="InterPro"/>
</dbReference>
<comment type="similarity">
    <text evidence="4">Belongs to the complex I LYR family. SDHAF1 subfamily.</text>
</comment>
<evidence type="ECO:0000256" key="2">
    <source>
        <dbReference type="ARBA" id="ARBA00023128"/>
    </source>
</evidence>
<keyword evidence="6" id="KW-0472">Membrane</keyword>
<organism evidence="8 9">
    <name type="scientific">Lomentospora prolificans</name>
    <dbReference type="NCBI Taxonomy" id="41688"/>
    <lineage>
        <taxon>Eukaryota</taxon>
        <taxon>Fungi</taxon>
        <taxon>Dikarya</taxon>
        <taxon>Ascomycota</taxon>
        <taxon>Pezizomycotina</taxon>
        <taxon>Sordariomycetes</taxon>
        <taxon>Hypocreomycetidae</taxon>
        <taxon>Microascales</taxon>
        <taxon>Microascaceae</taxon>
        <taxon>Lomentospora</taxon>
    </lineage>
</organism>
<keyword evidence="3" id="KW-0143">Chaperone</keyword>
<dbReference type="STRING" id="41688.A0A2N3N1P4"/>
<keyword evidence="9" id="KW-1185">Reference proteome</keyword>
<feature type="region of interest" description="Disordered" evidence="5">
    <location>
        <begin position="767"/>
        <end position="789"/>
    </location>
</feature>
<feature type="region of interest" description="Disordered" evidence="5">
    <location>
        <begin position="1"/>
        <end position="97"/>
    </location>
</feature>
<evidence type="ECO:0000256" key="5">
    <source>
        <dbReference type="SAM" id="MobiDB-lite"/>
    </source>
</evidence>
<accession>A0A2N3N1P4</accession>
<evidence type="ECO:0000256" key="4">
    <source>
        <dbReference type="ARBA" id="ARBA00025715"/>
    </source>
</evidence>
<feature type="compositionally biased region" description="Low complexity" evidence="5">
    <location>
        <begin position="217"/>
        <end position="231"/>
    </location>
</feature>
<evidence type="ECO:0000259" key="7">
    <source>
        <dbReference type="Pfam" id="PF05347"/>
    </source>
</evidence>
<keyword evidence="2" id="KW-0496">Mitochondrion</keyword>
<name>A0A2N3N1P4_9PEZI</name>
<feature type="region of interest" description="Disordered" evidence="5">
    <location>
        <begin position="354"/>
        <end position="419"/>
    </location>
</feature>
<dbReference type="EMBL" id="NLAX01001034">
    <property type="protein sequence ID" value="PKS06347.1"/>
    <property type="molecule type" value="Genomic_DNA"/>
</dbReference>
<feature type="compositionally biased region" description="Low complexity" evidence="5">
    <location>
        <begin position="460"/>
        <end position="476"/>
    </location>
</feature>
<proteinExistence type="inferred from homology"/>
<dbReference type="Proteomes" id="UP000233524">
    <property type="component" value="Unassembled WGS sequence"/>
</dbReference>
<dbReference type="InterPro" id="IPR045295">
    <property type="entry name" value="Complex1_LYR_SDHAF1_LYRM8"/>
</dbReference>
<dbReference type="PANTHER" id="PTHR13675:SF1">
    <property type="entry name" value="SUCCINATE DEHYDROGENASE ASSEMBLY FACTOR 1, MITOCHONDRIAL"/>
    <property type="match status" value="1"/>
</dbReference>
<feature type="region of interest" description="Disordered" evidence="5">
    <location>
        <begin position="217"/>
        <end position="248"/>
    </location>
</feature>
<feature type="compositionally biased region" description="Low complexity" evidence="5">
    <location>
        <begin position="394"/>
        <end position="406"/>
    </location>
</feature>
<dbReference type="AlphaFoldDB" id="A0A2N3N1P4"/>
<feature type="compositionally biased region" description="Acidic residues" evidence="5">
    <location>
        <begin position="21"/>
        <end position="49"/>
    </location>
</feature>
<evidence type="ECO:0000256" key="1">
    <source>
        <dbReference type="ARBA" id="ARBA00004305"/>
    </source>
</evidence>
<evidence type="ECO:0000313" key="8">
    <source>
        <dbReference type="EMBL" id="PKS06347.1"/>
    </source>
</evidence>
<dbReference type="PANTHER" id="PTHR13675">
    <property type="entry name" value="LYR MOTIF-CONTAINING PROTEIN 2"/>
    <property type="match status" value="1"/>
</dbReference>
<dbReference type="InterPro" id="IPR008011">
    <property type="entry name" value="Complex1_LYR_dom"/>
</dbReference>
<dbReference type="Pfam" id="PF05347">
    <property type="entry name" value="Complex1_LYR"/>
    <property type="match status" value="1"/>
</dbReference>
<dbReference type="CDD" id="cd20268">
    <property type="entry name" value="Complex1_LYR_SDHAF1_LYRM8"/>
    <property type="match status" value="1"/>
</dbReference>
<feature type="region of interest" description="Disordered" evidence="5">
    <location>
        <begin position="967"/>
        <end position="988"/>
    </location>
</feature>
<dbReference type="VEuPathDB" id="FungiDB:jhhlp_007095"/>
<keyword evidence="6" id="KW-1133">Transmembrane helix</keyword>
<dbReference type="InParanoid" id="A0A2N3N1P4"/>
<feature type="region of interest" description="Disordered" evidence="5">
    <location>
        <begin position="452"/>
        <end position="532"/>
    </location>
</feature>
<feature type="compositionally biased region" description="Polar residues" evidence="5">
    <location>
        <begin position="775"/>
        <end position="785"/>
    </location>
</feature>
<feature type="compositionally biased region" description="Basic residues" evidence="5">
    <location>
        <begin position="76"/>
        <end position="89"/>
    </location>
</feature>
<comment type="caution">
    <text evidence="8">The sequence shown here is derived from an EMBL/GenBank/DDBJ whole genome shotgun (WGS) entry which is preliminary data.</text>
</comment>
<feature type="compositionally biased region" description="Polar residues" evidence="5">
    <location>
        <begin position="232"/>
        <end position="248"/>
    </location>
</feature>
<gene>
    <name evidence="8" type="ORF">jhhlp_007095</name>
</gene>
<keyword evidence="6" id="KW-0812">Transmembrane</keyword>
<protein>
    <recommendedName>
        <fullName evidence="7">Complex 1 LYR protein domain-containing protein</fullName>
    </recommendedName>
</protein>
<dbReference type="GO" id="GO:0005759">
    <property type="term" value="C:mitochondrial matrix"/>
    <property type="evidence" value="ECO:0007669"/>
    <property type="project" value="UniProtKB-SubCell"/>
</dbReference>
<reference evidence="8 9" key="1">
    <citation type="journal article" date="2017" name="G3 (Bethesda)">
        <title>First Draft Genome Sequence of the Pathogenic Fungus Lomentospora prolificans (Formerly Scedosporium prolificans).</title>
        <authorList>
            <person name="Luo R."/>
            <person name="Zimin A."/>
            <person name="Workman R."/>
            <person name="Fan Y."/>
            <person name="Pertea G."/>
            <person name="Grossman N."/>
            <person name="Wear M.P."/>
            <person name="Jia B."/>
            <person name="Miller H."/>
            <person name="Casadevall A."/>
            <person name="Timp W."/>
            <person name="Zhang S.X."/>
            <person name="Salzberg S.L."/>
        </authorList>
    </citation>
    <scope>NUCLEOTIDE SEQUENCE [LARGE SCALE GENOMIC DNA]</scope>
    <source>
        <strain evidence="8 9">JHH-5317</strain>
    </source>
</reference>
<evidence type="ECO:0000256" key="3">
    <source>
        <dbReference type="ARBA" id="ARBA00023186"/>
    </source>
</evidence>
<evidence type="ECO:0000313" key="9">
    <source>
        <dbReference type="Proteomes" id="UP000233524"/>
    </source>
</evidence>
<evidence type="ECO:0000256" key="6">
    <source>
        <dbReference type="SAM" id="Phobius"/>
    </source>
</evidence>